<dbReference type="RefSeq" id="WP_182539959.1">
    <property type="nucleotide sequence ID" value="NZ_JACJIP010000049.1"/>
</dbReference>
<dbReference type="EMBL" id="JACJIP010000049">
    <property type="protein sequence ID" value="MBA9088395.1"/>
    <property type="molecule type" value="Genomic_DNA"/>
</dbReference>
<dbReference type="NCBIfam" id="NF033631">
    <property type="entry name" value="SLATT_5"/>
    <property type="match status" value="1"/>
</dbReference>
<feature type="transmembrane region" description="Helical" evidence="1">
    <location>
        <begin position="39"/>
        <end position="58"/>
    </location>
</feature>
<dbReference type="AlphaFoldDB" id="A0A7W3SY69"/>
<name>A0A7W3SY69_9BACL</name>
<comment type="caution">
    <text evidence="3">The sequence shown here is derived from an EMBL/GenBank/DDBJ whole genome shotgun (WGS) entry which is preliminary data.</text>
</comment>
<evidence type="ECO:0000313" key="4">
    <source>
        <dbReference type="Proteomes" id="UP000567067"/>
    </source>
</evidence>
<reference evidence="3 4" key="1">
    <citation type="submission" date="2020-08" db="EMBL/GenBank/DDBJ databases">
        <title>Genomic Encyclopedia of Type Strains, Phase III (KMG-III): the genomes of soil and plant-associated and newly described type strains.</title>
        <authorList>
            <person name="Whitman W."/>
        </authorList>
    </citation>
    <scope>NUCLEOTIDE SEQUENCE [LARGE SCALE GENOMIC DNA]</scope>
    <source>
        <strain evidence="3 4">CECT 8693</strain>
    </source>
</reference>
<gene>
    <name evidence="3" type="ORF">FHR92_004894</name>
</gene>
<dbReference type="Proteomes" id="UP000567067">
    <property type="component" value="Unassembled WGS sequence"/>
</dbReference>
<feature type="transmembrane region" description="Helical" evidence="1">
    <location>
        <begin position="70"/>
        <end position="91"/>
    </location>
</feature>
<keyword evidence="1" id="KW-0472">Membrane</keyword>
<accession>A0A7W3SY69</accession>
<keyword evidence="4" id="KW-1185">Reference proteome</keyword>
<proteinExistence type="predicted"/>
<sequence length="201" mass="23715">MEDIIEEINKFTNNRIWMTKKTRMESEARLKRNHILSNIIINYYTFAVLAFSIWSLVLDPESYVSKYVTLMTVISSVGLFGVTLLISSLGYRERALQFKESYLKLDSLESEFKHLSRSAYQLSKEDVIERFHILEKKYFDILSLSDNHDPIDTKKLLIDREMEGYKSHVKSYENFQRLRLAIIFGLFLIPIVLVVILIYIQ</sequence>
<evidence type="ECO:0000256" key="1">
    <source>
        <dbReference type="SAM" id="Phobius"/>
    </source>
</evidence>
<evidence type="ECO:0000313" key="3">
    <source>
        <dbReference type="EMBL" id="MBA9088395.1"/>
    </source>
</evidence>
<protein>
    <recommendedName>
        <fullName evidence="2">SMODS and SLOG-associating 2TM effector domain-containing protein</fullName>
    </recommendedName>
</protein>
<feature type="domain" description="SMODS and SLOG-associating 2TM effector" evidence="2">
    <location>
        <begin position="11"/>
        <end position="196"/>
    </location>
</feature>
<keyword evidence="1" id="KW-1133">Transmembrane helix</keyword>
<dbReference type="Pfam" id="PF18160">
    <property type="entry name" value="SLATT_5"/>
    <property type="match status" value="1"/>
</dbReference>
<organism evidence="3 4">
    <name type="scientific">Fontibacillus solani</name>
    <dbReference type="NCBI Taxonomy" id="1572857"/>
    <lineage>
        <taxon>Bacteria</taxon>
        <taxon>Bacillati</taxon>
        <taxon>Bacillota</taxon>
        <taxon>Bacilli</taxon>
        <taxon>Bacillales</taxon>
        <taxon>Paenibacillaceae</taxon>
        <taxon>Fontibacillus</taxon>
    </lineage>
</organism>
<dbReference type="InterPro" id="IPR041115">
    <property type="entry name" value="SLATT_5"/>
</dbReference>
<keyword evidence="1" id="KW-0812">Transmembrane</keyword>
<evidence type="ECO:0000259" key="2">
    <source>
        <dbReference type="Pfam" id="PF18160"/>
    </source>
</evidence>
<feature type="transmembrane region" description="Helical" evidence="1">
    <location>
        <begin position="180"/>
        <end position="200"/>
    </location>
</feature>